<name>A0A0C2MMH6_THEKT</name>
<keyword evidence="2" id="KW-1185">Reference proteome</keyword>
<organism evidence="1 2">
    <name type="scientific">Thelohanellus kitauei</name>
    <name type="common">Myxosporean</name>
    <dbReference type="NCBI Taxonomy" id="669202"/>
    <lineage>
        <taxon>Eukaryota</taxon>
        <taxon>Metazoa</taxon>
        <taxon>Cnidaria</taxon>
        <taxon>Myxozoa</taxon>
        <taxon>Myxosporea</taxon>
        <taxon>Bivalvulida</taxon>
        <taxon>Platysporina</taxon>
        <taxon>Myxobolidae</taxon>
        <taxon>Thelohanellus</taxon>
    </lineage>
</organism>
<accession>A0A0C2MMH6</accession>
<comment type="caution">
    <text evidence="1">The sequence shown here is derived from an EMBL/GenBank/DDBJ whole genome shotgun (WGS) entry which is preliminary data.</text>
</comment>
<reference evidence="1 2" key="1">
    <citation type="journal article" date="2014" name="Genome Biol. Evol.">
        <title>The genome of the myxosporean Thelohanellus kitauei shows adaptations to nutrient acquisition within its fish host.</title>
        <authorList>
            <person name="Yang Y."/>
            <person name="Xiong J."/>
            <person name="Zhou Z."/>
            <person name="Huo F."/>
            <person name="Miao W."/>
            <person name="Ran C."/>
            <person name="Liu Y."/>
            <person name="Zhang J."/>
            <person name="Feng J."/>
            <person name="Wang M."/>
            <person name="Wang M."/>
            <person name="Wang L."/>
            <person name="Yao B."/>
        </authorList>
    </citation>
    <scope>NUCLEOTIDE SEQUENCE [LARGE SCALE GENOMIC DNA]</scope>
    <source>
        <strain evidence="1">Wuqing</strain>
    </source>
</reference>
<evidence type="ECO:0000313" key="1">
    <source>
        <dbReference type="EMBL" id="KII65555.1"/>
    </source>
</evidence>
<evidence type="ECO:0000313" key="2">
    <source>
        <dbReference type="Proteomes" id="UP000031668"/>
    </source>
</evidence>
<gene>
    <name evidence="1" type="ORF">RF11_00906</name>
</gene>
<dbReference type="AlphaFoldDB" id="A0A0C2MMH6"/>
<protein>
    <submittedName>
        <fullName evidence="1">Uncharacterized protein</fullName>
    </submittedName>
</protein>
<proteinExistence type="predicted"/>
<sequence>MQRDIWPIPVLQLSPYLAARQLVIQYDIDLLEAIVTSSALVYWRDSGSNMPTVVSSSKGGHITARPVVSYSIVNDHIGTSLSMAVAAGPHSKIIWLPMLPPGAWKIGQARPIPNGSDAVNDTIVGTATGQLRPGPGLDGVMIYVPRLSLMGPRAPRDSPALQL</sequence>
<dbReference type="EMBL" id="JWZT01003775">
    <property type="protein sequence ID" value="KII65555.1"/>
    <property type="molecule type" value="Genomic_DNA"/>
</dbReference>
<dbReference type="Proteomes" id="UP000031668">
    <property type="component" value="Unassembled WGS sequence"/>
</dbReference>